<feature type="compositionally biased region" description="Low complexity" evidence="7">
    <location>
        <begin position="31"/>
        <end position="42"/>
    </location>
</feature>
<dbReference type="AlphaFoldDB" id="A0AA36N805"/>
<dbReference type="Gene3D" id="1.10.150.50">
    <property type="entry name" value="Transcription Factor, Ets-1"/>
    <property type="match status" value="1"/>
</dbReference>
<dbReference type="GO" id="GO:0046872">
    <property type="term" value="F:metal ion binding"/>
    <property type="evidence" value="ECO:0007669"/>
    <property type="project" value="UniProtKB-KW"/>
</dbReference>
<dbReference type="InterPro" id="IPR013761">
    <property type="entry name" value="SAM/pointed_sf"/>
</dbReference>
<keyword evidence="3 6" id="KW-0561">Oxygen transport</keyword>
<dbReference type="GO" id="GO:0005344">
    <property type="term" value="F:oxygen carrier activity"/>
    <property type="evidence" value="ECO:0007669"/>
    <property type="project" value="UniProtKB-KW"/>
</dbReference>
<dbReference type="InterPro" id="IPR050532">
    <property type="entry name" value="Globin-like_OT"/>
</dbReference>
<feature type="region of interest" description="Disordered" evidence="7">
    <location>
        <begin position="391"/>
        <end position="419"/>
    </location>
</feature>
<evidence type="ECO:0000256" key="2">
    <source>
        <dbReference type="ARBA" id="ARBA00022617"/>
    </source>
</evidence>
<evidence type="ECO:0000313" key="9">
    <source>
        <dbReference type="EMBL" id="CAJ1392727.1"/>
    </source>
</evidence>
<dbReference type="InterPro" id="IPR000971">
    <property type="entry name" value="Globin"/>
</dbReference>
<evidence type="ECO:0000256" key="6">
    <source>
        <dbReference type="RuleBase" id="RU000356"/>
    </source>
</evidence>
<evidence type="ECO:0000256" key="4">
    <source>
        <dbReference type="ARBA" id="ARBA00022723"/>
    </source>
</evidence>
<dbReference type="InterPro" id="IPR044399">
    <property type="entry name" value="Mb-like_M"/>
</dbReference>
<dbReference type="Pfam" id="PF00042">
    <property type="entry name" value="Globin"/>
    <property type="match status" value="1"/>
</dbReference>
<keyword evidence="2 6" id="KW-0349">Heme</keyword>
<accession>A0AA36N805</accession>
<gene>
    <name evidence="9" type="ORF">EVOR1521_LOCUS17752</name>
</gene>
<dbReference type="PANTHER" id="PTHR46458">
    <property type="entry name" value="BLR2807 PROTEIN"/>
    <property type="match status" value="1"/>
</dbReference>
<name>A0AA36N805_9DINO</name>
<dbReference type="InterPro" id="IPR009050">
    <property type="entry name" value="Globin-like_sf"/>
</dbReference>
<comment type="caution">
    <text evidence="9">The sequence shown here is derived from an EMBL/GenBank/DDBJ whole genome shotgun (WGS) entry which is preliminary data.</text>
</comment>
<proteinExistence type="inferred from homology"/>
<feature type="domain" description="Globin" evidence="8">
    <location>
        <begin position="181"/>
        <end position="342"/>
    </location>
</feature>
<dbReference type="Pfam" id="PF00536">
    <property type="entry name" value="SAM_1"/>
    <property type="match status" value="1"/>
</dbReference>
<dbReference type="Proteomes" id="UP001178507">
    <property type="component" value="Unassembled WGS sequence"/>
</dbReference>
<reference evidence="9" key="1">
    <citation type="submission" date="2023-08" db="EMBL/GenBank/DDBJ databases">
        <authorList>
            <person name="Chen Y."/>
            <person name="Shah S."/>
            <person name="Dougan E. K."/>
            <person name="Thang M."/>
            <person name="Chan C."/>
        </authorList>
    </citation>
    <scope>NUCLEOTIDE SEQUENCE</scope>
</reference>
<keyword evidence="5" id="KW-0408">Iron</keyword>
<evidence type="ECO:0000256" key="1">
    <source>
        <dbReference type="ARBA" id="ARBA00022448"/>
    </source>
</evidence>
<comment type="similarity">
    <text evidence="6">Belongs to the globin family.</text>
</comment>
<dbReference type="InterPro" id="IPR001660">
    <property type="entry name" value="SAM"/>
</dbReference>
<protein>
    <recommendedName>
        <fullName evidence="8">Globin domain-containing protein</fullName>
    </recommendedName>
</protein>
<evidence type="ECO:0000256" key="5">
    <source>
        <dbReference type="ARBA" id="ARBA00023004"/>
    </source>
</evidence>
<dbReference type="EMBL" id="CAUJNA010002391">
    <property type="protein sequence ID" value="CAJ1392727.1"/>
    <property type="molecule type" value="Genomic_DNA"/>
</dbReference>
<evidence type="ECO:0000313" key="10">
    <source>
        <dbReference type="Proteomes" id="UP001178507"/>
    </source>
</evidence>
<dbReference type="SUPFAM" id="SSF46458">
    <property type="entry name" value="Globin-like"/>
    <property type="match status" value="1"/>
</dbReference>
<evidence type="ECO:0000259" key="8">
    <source>
        <dbReference type="PROSITE" id="PS01033"/>
    </source>
</evidence>
<dbReference type="GO" id="GO:0020037">
    <property type="term" value="F:heme binding"/>
    <property type="evidence" value="ECO:0007669"/>
    <property type="project" value="InterPro"/>
</dbReference>
<sequence length="448" mass="48960">MHVRTTEDRRMANLREVSPRTRGVQERRSPAKAPSAKAAAPVHTAARAAHGTVRTVHGPTHSPTRPAGSGIPKARPPFVPTSRGVRGTRVSNRVKAQNPVVCFLCDVGLPQYVDAMLRNGFDDMETLADMKEEHMKSMGFLPGHALKLKKKLAHLGGWICDAAEATPTPSLKSLPDDAEISLMSNESALSVQQSWSEVRKLGISTVGHTFYKHMFQLVPEARNLFPMTFQHHFGEEGLFHESLAKAVASPPALVLEHFTRVLEAIGTAVAGLQNREKLAPQLTALGVKHATLGLEEKYFRVGNAALMLTLHEALGERFTTSLEESWTLVYGFMSANMISGFRDYRMKEAQVAEYRQQLRRSMKQSEKVAAKEAAKEKPSPKLLAQKIAAHLGTTPPPTPSAAVSKEESTDLPHLLRPPPHMETEKVNLLEGITAPVGRTSSVSSPVGL</sequence>
<feature type="compositionally biased region" description="Basic and acidic residues" evidence="7">
    <location>
        <begin position="1"/>
        <end position="29"/>
    </location>
</feature>
<dbReference type="SUPFAM" id="SSF47769">
    <property type="entry name" value="SAM/Pointed domain"/>
    <property type="match status" value="1"/>
</dbReference>
<dbReference type="CDD" id="cd09487">
    <property type="entry name" value="SAM_superfamily"/>
    <property type="match status" value="1"/>
</dbReference>
<dbReference type="Gene3D" id="1.10.490.10">
    <property type="entry name" value="Globins"/>
    <property type="match status" value="1"/>
</dbReference>
<dbReference type="PANTHER" id="PTHR46458:SF1">
    <property type="entry name" value="GEO09476P1"/>
    <property type="match status" value="1"/>
</dbReference>
<dbReference type="CDD" id="cd01040">
    <property type="entry name" value="Mb-like"/>
    <property type="match status" value="1"/>
</dbReference>
<dbReference type="PROSITE" id="PS01033">
    <property type="entry name" value="GLOBIN"/>
    <property type="match status" value="1"/>
</dbReference>
<keyword evidence="4" id="KW-0479">Metal-binding</keyword>
<keyword evidence="10" id="KW-1185">Reference proteome</keyword>
<keyword evidence="1 6" id="KW-0813">Transport</keyword>
<feature type="region of interest" description="Disordered" evidence="7">
    <location>
        <begin position="54"/>
        <end position="85"/>
    </location>
</feature>
<dbReference type="GO" id="GO:0019825">
    <property type="term" value="F:oxygen binding"/>
    <property type="evidence" value="ECO:0007669"/>
    <property type="project" value="InterPro"/>
</dbReference>
<feature type="region of interest" description="Disordered" evidence="7">
    <location>
        <begin position="1"/>
        <end position="42"/>
    </location>
</feature>
<evidence type="ECO:0000256" key="3">
    <source>
        <dbReference type="ARBA" id="ARBA00022621"/>
    </source>
</evidence>
<dbReference type="InterPro" id="IPR012292">
    <property type="entry name" value="Globin/Proto"/>
</dbReference>
<organism evidence="9 10">
    <name type="scientific">Effrenium voratum</name>
    <dbReference type="NCBI Taxonomy" id="2562239"/>
    <lineage>
        <taxon>Eukaryota</taxon>
        <taxon>Sar</taxon>
        <taxon>Alveolata</taxon>
        <taxon>Dinophyceae</taxon>
        <taxon>Suessiales</taxon>
        <taxon>Symbiodiniaceae</taxon>
        <taxon>Effrenium</taxon>
    </lineage>
</organism>
<evidence type="ECO:0000256" key="7">
    <source>
        <dbReference type="SAM" id="MobiDB-lite"/>
    </source>
</evidence>